<keyword evidence="9" id="KW-1185">Reference proteome</keyword>
<keyword evidence="5" id="KW-0472">Membrane</keyword>
<evidence type="ECO:0000256" key="1">
    <source>
        <dbReference type="ARBA" id="ARBA00004651"/>
    </source>
</evidence>
<evidence type="ECO:0000259" key="6">
    <source>
        <dbReference type="SMART" id="SM00897"/>
    </source>
</evidence>
<dbReference type="Proteomes" id="UP001177769">
    <property type="component" value="Chromosome"/>
</dbReference>
<evidence type="ECO:0000256" key="4">
    <source>
        <dbReference type="ARBA" id="ARBA00022989"/>
    </source>
</evidence>
<proteinExistence type="predicted"/>
<gene>
    <name evidence="8" type="ORF">PFX98_09075</name>
</gene>
<feature type="domain" description="FIST C-domain" evidence="7">
    <location>
        <begin position="215"/>
        <end position="377"/>
    </location>
</feature>
<reference evidence="8" key="1">
    <citation type="submission" date="2023-01" db="EMBL/GenBank/DDBJ databases">
        <title>Whole genome sequence of Paucibacter sp. S2-9 isolated from pond sediment.</title>
        <authorList>
            <person name="Jung J.Y."/>
        </authorList>
    </citation>
    <scope>NUCLEOTIDE SEQUENCE</scope>
    <source>
        <strain evidence="8">S2-9</strain>
    </source>
</reference>
<keyword evidence="3" id="KW-0812">Transmembrane</keyword>
<dbReference type="Pfam" id="PF08495">
    <property type="entry name" value="FIST"/>
    <property type="match status" value="1"/>
</dbReference>
<dbReference type="InterPro" id="IPR013702">
    <property type="entry name" value="FIST_domain_N"/>
</dbReference>
<dbReference type="Pfam" id="PF10442">
    <property type="entry name" value="FIST_C"/>
    <property type="match status" value="1"/>
</dbReference>
<dbReference type="EMBL" id="CP116346">
    <property type="protein sequence ID" value="WIT13755.1"/>
    <property type="molecule type" value="Genomic_DNA"/>
</dbReference>
<dbReference type="KEGG" id="pais:PFX98_09075"/>
<evidence type="ECO:0000259" key="7">
    <source>
        <dbReference type="SMART" id="SM01204"/>
    </source>
</evidence>
<sequence length="393" mass="41215">MPAFAHAHATHPDAHMALALAAAQLEAQRSPHGSSSGLRPTLGWIYLTEAYAPQAAALLAELQLRWPGVAWVGASGVGVCAAGVEYFDEPALALMLAELPREQFRVFSGTRPLGAWPAECAQVHADGGSAELQELLAELAGLTQAGYLFGGLASGRRQALQIADGVWQGGLSGVAFGAGVRLISRVSQGCQALGPERRISSCDGNLITGLDEQPALAALLQDLGLPALTAPAELREALPRLRRTLVGLRDAGSTAPHGRAYGPEVLVRHLIGIDPAQRGVAVAEQPRPGQLLSFCERNAEAARRDLMRICTEIRDACETLEAEQAGSGRIAGAVYISCAGRGGPHFGAPSAELQWLRHALGEVPLVGFFAGGEIAHDKLYGYTGVLTVFLQPS</sequence>
<dbReference type="SMART" id="SM01204">
    <property type="entry name" value="FIST_C"/>
    <property type="match status" value="1"/>
</dbReference>
<evidence type="ECO:0000256" key="3">
    <source>
        <dbReference type="ARBA" id="ARBA00022692"/>
    </source>
</evidence>
<dbReference type="InterPro" id="IPR019494">
    <property type="entry name" value="FIST_C"/>
</dbReference>
<dbReference type="PIRSF" id="PIRSF018953">
    <property type="entry name" value="UCP018953"/>
    <property type="match status" value="1"/>
</dbReference>
<feature type="domain" description="FIST" evidence="6">
    <location>
        <begin position="39"/>
        <end position="214"/>
    </location>
</feature>
<evidence type="ECO:0000256" key="5">
    <source>
        <dbReference type="ARBA" id="ARBA00023136"/>
    </source>
</evidence>
<organism evidence="8 9">
    <name type="scientific">Paucibacter sediminis</name>
    <dbReference type="NCBI Taxonomy" id="3019553"/>
    <lineage>
        <taxon>Bacteria</taxon>
        <taxon>Pseudomonadati</taxon>
        <taxon>Pseudomonadota</taxon>
        <taxon>Betaproteobacteria</taxon>
        <taxon>Burkholderiales</taxon>
        <taxon>Sphaerotilaceae</taxon>
        <taxon>Roseateles</taxon>
    </lineage>
</organism>
<evidence type="ECO:0000313" key="9">
    <source>
        <dbReference type="Proteomes" id="UP001177769"/>
    </source>
</evidence>
<dbReference type="RefSeq" id="WP_285234875.1">
    <property type="nucleotide sequence ID" value="NZ_CP116346.1"/>
</dbReference>
<protein>
    <submittedName>
        <fullName evidence="8">FIST C-terminal domain-containing protein</fullName>
    </submittedName>
</protein>
<dbReference type="AlphaFoldDB" id="A0AA95NEF6"/>
<dbReference type="InterPro" id="IPR016741">
    <property type="entry name" value="UCP018953"/>
</dbReference>
<dbReference type="SMART" id="SM00897">
    <property type="entry name" value="FIST"/>
    <property type="match status" value="1"/>
</dbReference>
<accession>A0AA95NEF6</accession>
<evidence type="ECO:0000256" key="2">
    <source>
        <dbReference type="ARBA" id="ARBA00022475"/>
    </source>
</evidence>
<keyword evidence="2" id="KW-1003">Cell membrane</keyword>
<dbReference type="GO" id="GO:0005886">
    <property type="term" value="C:plasma membrane"/>
    <property type="evidence" value="ECO:0007669"/>
    <property type="project" value="UniProtKB-SubCell"/>
</dbReference>
<comment type="subcellular location">
    <subcellularLocation>
        <location evidence="1">Cell membrane</location>
        <topology evidence="1">Multi-pass membrane protein</topology>
    </subcellularLocation>
</comment>
<keyword evidence="4" id="KW-1133">Transmembrane helix</keyword>
<evidence type="ECO:0000313" key="8">
    <source>
        <dbReference type="EMBL" id="WIT13755.1"/>
    </source>
</evidence>
<name>A0AA95NEF6_9BURK</name>